<dbReference type="GO" id="GO:0005886">
    <property type="term" value="C:plasma membrane"/>
    <property type="evidence" value="ECO:0007669"/>
    <property type="project" value="TreeGrafter"/>
</dbReference>
<dbReference type="GO" id="GO:0006816">
    <property type="term" value="P:calcium ion transport"/>
    <property type="evidence" value="ECO:0007669"/>
    <property type="project" value="TreeGrafter"/>
</dbReference>
<organism evidence="8 9">
    <name type="scientific">Desmophyllum pertusum</name>
    <dbReference type="NCBI Taxonomy" id="174260"/>
    <lineage>
        <taxon>Eukaryota</taxon>
        <taxon>Metazoa</taxon>
        <taxon>Cnidaria</taxon>
        <taxon>Anthozoa</taxon>
        <taxon>Hexacorallia</taxon>
        <taxon>Scleractinia</taxon>
        <taxon>Caryophylliina</taxon>
        <taxon>Caryophylliidae</taxon>
        <taxon>Desmophyllum</taxon>
    </lineage>
</organism>
<dbReference type="InterPro" id="IPR002859">
    <property type="entry name" value="PKD/REJ-like"/>
</dbReference>
<dbReference type="Pfam" id="PF02010">
    <property type="entry name" value="REJ"/>
    <property type="match status" value="1"/>
</dbReference>
<keyword evidence="5" id="KW-1133">Transmembrane helix</keyword>
<gene>
    <name evidence="8" type="ORF">OS493_030510</name>
</gene>
<evidence type="ECO:0000313" key="8">
    <source>
        <dbReference type="EMBL" id="KAJ7354734.1"/>
    </source>
</evidence>
<evidence type="ECO:0000256" key="5">
    <source>
        <dbReference type="ARBA" id="ARBA00022989"/>
    </source>
</evidence>
<keyword evidence="4" id="KW-0677">Repeat</keyword>
<protein>
    <recommendedName>
        <fullName evidence="7">REJ domain-containing protein</fullName>
    </recommendedName>
</protein>
<evidence type="ECO:0000256" key="4">
    <source>
        <dbReference type="ARBA" id="ARBA00022737"/>
    </source>
</evidence>
<dbReference type="EMBL" id="MU827334">
    <property type="protein sequence ID" value="KAJ7354734.1"/>
    <property type="molecule type" value="Genomic_DNA"/>
</dbReference>
<name>A0A9X0CIN2_9CNID</name>
<keyword evidence="3" id="KW-0812">Transmembrane</keyword>
<keyword evidence="6" id="KW-0472">Membrane</keyword>
<dbReference type="PANTHER" id="PTHR46730">
    <property type="entry name" value="POLYCYSTIN-1"/>
    <property type="match status" value="1"/>
</dbReference>
<comment type="subcellular location">
    <subcellularLocation>
        <location evidence="1">Membrane</location>
    </subcellularLocation>
</comment>
<evidence type="ECO:0000313" key="9">
    <source>
        <dbReference type="Proteomes" id="UP001163046"/>
    </source>
</evidence>
<dbReference type="AlphaFoldDB" id="A0A9X0CIN2"/>
<evidence type="ECO:0000256" key="2">
    <source>
        <dbReference type="ARBA" id="ARBA00007200"/>
    </source>
</evidence>
<reference evidence="8" key="1">
    <citation type="submission" date="2023-01" db="EMBL/GenBank/DDBJ databases">
        <title>Genome assembly of the deep-sea coral Lophelia pertusa.</title>
        <authorList>
            <person name="Herrera S."/>
            <person name="Cordes E."/>
        </authorList>
    </citation>
    <scope>NUCLEOTIDE SEQUENCE</scope>
    <source>
        <strain evidence="8">USNM1676648</strain>
        <tissue evidence="8">Polyp</tissue>
    </source>
</reference>
<dbReference type="GO" id="GO:0005261">
    <property type="term" value="F:monoatomic cation channel activity"/>
    <property type="evidence" value="ECO:0007669"/>
    <property type="project" value="TreeGrafter"/>
</dbReference>
<comment type="caution">
    <text evidence="8">The sequence shown here is derived from an EMBL/GenBank/DDBJ whole genome shotgun (WGS) entry which is preliminary data.</text>
</comment>
<accession>A0A9X0CIN2</accession>
<evidence type="ECO:0000256" key="1">
    <source>
        <dbReference type="ARBA" id="ARBA00004370"/>
    </source>
</evidence>
<proteinExistence type="inferred from homology"/>
<dbReference type="InterPro" id="IPR014010">
    <property type="entry name" value="REJ_dom"/>
</dbReference>
<dbReference type="PANTHER" id="PTHR46730:SF1">
    <property type="entry name" value="PLAT DOMAIN-CONTAINING PROTEIN"/>
    <property type="match status" value="1"/>
</dbReference>
<keyword evidence="9" id="KW-1185">Reference proteome</keyword>
<evidence type="ECO:0000259" key="7">
    <source>
        <dbReference type="PROSITE" id="PS51111"/>
    </source>
</evidence>
<evidence type="ECO:0000256" key="3">
    <source>
        <dbReference type="ARBA" id="ARBA00022692"/>
    </source>
</evidence>
<sequence>MKVVTRWCLDGKPCRRKPDLVAIIYGGTEVIRGHNESITMNGSLSYDPDVGQGNHSGLNFAWYYGEITGNYSGVQTAMKDSFTGVNESTINYNGSFSGRESITFSTATMSVDETYVVKLVVTKDYRSSSVYQIIHLVKGEPPQISQRCLVNCELKISPSVKLSIQSECQGSQCSKISSYDWIFYEQYPSAPNNDIAWKKVQDLHLITSTPLDSSSIVIKEDSLTGGKNYRLALFVKTTEGLPGMSAYDISTASPPTGGTCSITPSSGISLKTDFNLSCSDWASDSTPLSYQFQYQLENGLYSMIYYGLNSTVISWLPPGNQSNNYTVKFVVTVTDKYGASAPAVNLSVQVKPSELLSSENISSFLTANDSLFNDVIKDGDLSKAAQIANAVLQAVSQHTTMDSKEKAKIQDFIIESIVSLRVNNIPDLLQSSSVIGSAIQDTETVSIKSLVSSLSAIEAMTSFLWNIAQLKDVADIPLVTQSAENLGSCLNSVLKAGAMIASGNLGSGVQEQGKSLVTTSMKIISLVGDAVLASSVPDEEMISIKTTELAMTLGRHSPDKLAELEIEGGDGRFVLPADKKSLVSRITEATFVDTQMLSIPFNPYTWDNTKQRVNSDVLALDLKDETRKLIKVSNLTNDVIIVTPLKPQTVSLENPQYFTKNDDLRFHEIDVKYDNTLIMLEITPDESSINLFVYMRYGQRPTTQEHDLNATVSKNERCVWMPSAHDRNGGITECSVNPLTPIETLAKQPGKYFLGVQSYNTTAANSHKRKRRSCFGNGRQKRSCVEVKDPHPLPLRAKI</sequence>
<feature type="domain" description="REJ" evidence="7">
    <location>
        <begin position="1"/>
        <end position="605"/>
    </location>
</feature>
<evidence type="ECO:0000256" key="6">
    <source>
        <dbReference type="ARBA" id="ARBA00023136"/>
    </source>
</evidence>
<dbReference type="Proteomes" id="UP001163046">
    <property type="component" value="Unassembled WGS sequence"/>
</dbReference>
<dbReference type="PROSITE" id="PS51111">
    <property type="entry name" value="REJ"/>
    <property type="match status" value="1"/>
</dbReference>
<comment type="similarity">
    <text evidence="2">Belongs to the polycystin family.</text>
</comment>
<dbReference type="OrthoDB" id="5986471at2759"/>